<evidence type="ECO:0000313" key="2">
    <source>
        <dbReference type="Proteomes" id="UP000616724"/>
    </source>
</evidence>
<accession>A0A8J3RPX7</accession>
<proteinExistence type="predicted"/>
<dbReference type="AlphaFoldDB" id="A0A8J3RPX7"/>
<name>A0A8J3RPX7_9ACTN</name>
<protein>
    <submittedName>
        <fullName evidence="1">Uncharacterized protein</fullName>
    </submittedName>
</protein>
<dbReference type="Proteomes" id="UP000616724">
    <property type="component" value="Unassembled WGS sequence"/>
</dbReference>
<reference evidence="1 2" key="1">
    <citation type="submission" date="2021-01" db="EMBL/GenBank/DDBJ databases">
        <title>Whole genome shotgun sequence of Planobispora longispora NBRC 13918.</title>
        <authorList>
            <person name="Komaki H."/>
            <person name="Tamura T."/>
        </authorList>
    </citation>
    <scope>NUCLEOTIDE SEQUENCE [LARGE SCALE GENOMIC DNA]</scope>
    <source>
        <strain evidence="1 2">NBRC 13918</strain>
    </source>
</reference>
<organism evidence="1 2">
    <name type="scientific">Planobispora longispora</name>
    <dbReference type="NCBI Taxonomy" id="28887"/>
    <lineage>
        <taxon>Bacteria</taxon>
        <taxon>Bacillati</taxon>
        <taxon>Actinomycetota</taxon>
        <taxon>Actinomycetes</taxon>
        <taxon>Streptosporangiales</taxon>
        <taxon>Streptosporangiaceae</taxon>
        <taxon>Planobispora</taxon>
    </lineage>
</organism>
<dbReference type="RefSeq" id="WP_203892099.1">
    <property type="nucleotide sequence ID" value="NZ_BOOH01000033.1"/>
</dbReference>
<evidence type="ECO:0000313" key="1">
    <source>
        <dbReference type="EMBL" id="GIH77529.1"/>
    </source>
</evidence>
<comment type="caution">
    <text evidence="1">The sequence shown here is derived from an EMBL/GenBank/DDBJ whole genome shotgun (WGS) entry which is preliminary data.</text>
</comment>
<keyword evidence="2" id="KW-1185">Reference proteome</keyword>
<dbReference type="EMBL" id="BOOH01000033">
    <property type="protein sequence ID" value="GIH77529.1"/>
    <property type="molecule type" value="Genomic_DNA"/>
</dbReference>
<sequence>MPGQPMLNTPNTLLGIDATAVVIQENGMPPASVIERNRPFTVGMEFRIEGFIADWLTRLTPSPAFQVVYRFEGQGPAADGDLTRTGTLTAGQKVYGLAGTGLPLPGGLPVPGLYRVSAYVTFGPPTSPPMAAFVEGALLHVI</sequence>
<gene>
    <name evidence="1" type="ORF">Plo01_39580</name>
</gene>